<keyword evidence="2" id="KW-0805">Transcription regulation</keyword>
<dbReference type="RefSeq" id="XP_033811707.1">
    <property type="nucleotide sequence ID" value="XM_033955816.1"/>
</dbReference>
<keyword evidence="4" id="KW-0804">Transcription</keyword>
<dbReference type="InterPro" id="IPR050211">
    <property type="entry name" value="FOX_domain-containing"/>
</dbReference>
<dbReference type="Pfam" id="PF08430">
    <property type="entry name" value="Forkhead_N"/>
    <property type="match status" value="1"/>
</dbReference>
<dbReference type="SUPFAM" id="SSF46785">
    <property type="entry name" value="Winged helix' DNA-binding domain"/>
    <property type="match status" value="1"/>
</dbReference>
<dbReference type="GO" id="GO:0001707">
    <property type="term" value="P:mesoderm formation"/>
    <property type="evidence" value="ECO:0007669"/>
    <property type="project" value="UniProtKB-ARBA"/>
</dbReference>
<keyword evidence="9" id="KW-1185">Reference proteome</keyword>
<dbReference type="PROSITE" id="PS00657">
    <property type="entry name" value="FORK_HEAD_1"/>
    <property type="match status" value="1"/>
</dbReference>
<feature type="compositionally biased region" description="Low complexity" evidence="7">
    <location>
        <begin position="277"/>
        <end position="296"/>
    </location>
</feature>
<feature type="compositionally biased region" description="Polar residues" evidence="7">
    <location>
        <begin position="312"/>
        <end position="326"/>
    </location>
</feature>
<dbReference type="GO" id="GO:0019904">
    <property type="term" value="F:protein domain specific binding"/>
    <property type="evidence" value="ECO:0007669"/>
    <property type="project" value="InterPro"/>
</dbReference>
<dbReference type="InterPro" id="IPR018122">
    <property type="entry name" value="TF_fork_head_CS_1"/>
</dbReference>
<dbReference type="AlphaFoldDB" id="A0A6P8S1V6"/>
<dbReference type="GO" id="GO:0030154">
    <property type="term" value="P:cell differentiation"/>
    <property type="evidence" value="ECO:0007669"/>
    <property type="project" value="TreeGrafter"/>
</dbReference>
<dbReference type="Pfam" id="PF00250">
    <property type="entry name" value="Forkhead"/>
    <property type="match status" value="1"/>
</dbReference>
<dbReference type="InterPro" id="IPR036388">
    <property type="entry name" value="WH-like_DNA-bd_sf"/>
</dbReference>
<feature type="DNA-binding region" description="Fork-head" evidence="6">
    <location>
        <begin position="158"/>
        <end position="252"/>
    </location>
</feature>
<feature type="region of interest" description="Disordered" evidence="7">
    <location>
        <begin position="257"/>
        <end position="336"/>
    </location>
</feature>
<evidence type="ECO:0000256" key="3">
    <source>
        <dbReference type="ARBA" id="ARBA00023125"/>
    </source>
</evidence>
<protein>
    <submittedName>
        <fullName evidence="10">Forkhead box protein A4-A-like isoform X1</fullName>
    </submittedName>
</protein>
<keyword evidence="3 6" id="KW-0238">DNA-binding</keyword>
<dbReference type="PROSITE" id="PS00658">
    <property type="entry name" value="FORK_HEAD_2"/>
    <property type="match status" value="1"/>
</dbReference>
<dbReference type="Proteomes" id="UP000515159">
    <property type="component" value="Chromosome 8"/>
</dbReference>
<name>A0A6P8S1V6_GEOSA</name>
<dbReference type="OrthoDB" id="5954824at2759"/>
<dbReference type="KEGG" id="gsh:117365405"/>
<evidence type="ECO:0000256" key="1">
    <source>
        <dbReference type="ARBA" id="ARBA00004123"/>
    </source>
</evidence>
<dbReference type="GeneID" id="117365405"/>
<dbReference type="GO" id="GO:0000981">
    <property type="term" value="F:DNA-binding transcription factor activity, RNA polymerase II-specific"/>
    <property type="evidence" value="ECO:0007669"/>
    <property type="project" value="TreeGrafter"/>
</dbReference>
<proteinExistence type="predicted"/>
<gene>
    <name evidence="10" type="primary">LOC117365405</name>
</gene>
<dbReference type="InterPro" id="IPR036390">
    <property type="entry name" value="WH_DNA-bd_sf"/>
</dbReference>
<dbReference type="InterPro" id="IPR001766">
    <property type="entry name" value="Fork_head_dom"/>
</dbReference>
<evidence type="ECO:0000256" key="4">
    <source>
        <dbReference type="ARBA" id="ARBA00023163"/>
    </source>
</evidence>
<dbReference type="InParanoid" id="A0A6P8S1V6"/>
<dbReference type="PRINTS" id="PR00053">
    <property type="entry name" value="FORKHEAD"/>
</dbReference>
<dbReference type="FunFam" id="1.10.10.10:FF:000042">
    <property type="entry name" value="hepatocyte nuclear factor 3-beta"/>
    <property type="match status" value="1"/>
</dbReference>
<dbReference type="SMART" id="SM00339">
    <property type="entry name" value="FH"/>
    <property type="match status" value="1"/>
</dbReference>
<accession>A0A6P8S1V6</accession>
<evidence type="ECO:0000313" key="9">
    <source>
        <dbReference type="Proteomes" id="UP000515159"/>
    </source>
</evidence>
<reference evidence="10" key="1">
    <citation type="submission" date="2025-08" db="UniProtKB">
        <authorList>
            <consortium name="RefSeq"/>
        </authorList>
    </citation>
    <scope>IDENTIFICATION</scope>
</reference>
<dbReference type="PROSITE" id="PS50039">
    <property type="entry name" value="FORK_HEAD_3"/>
    <property type="match status" value="1"/>
</dbReference>
<dbReference type="Gene3D" id="1.10.10.10">
    <property type="entry name" value="Winged helix-like DNA-binding domain superfamily/Winged helix DNA-binding domain"/>
    <property type="match status" value="1"/>
</dbReference>
<evidence type="ECO:0000256" key="5">
    <source>
        <dbReference type="ARBA" id="ARBA00023242"/>
    </source>
</evidence>
<dbReference type="PANTHER" id="PTHR11829:SF167">
    <property type="entry name" value="HEPATOCYTE NUCLEAR FACTOR 3-BETA"/>
    <property type="match status" value="1"/>
</dbReference>
<dbReference type="GO" id="GO:0000978">
    <property type="term" value="F:RNA polymerase II cis-regulatory region sequence-specific DNA binding"/>
    <property type="evidence" value="ECO:0007669"/>
    <property type="project" value="TreeGrafter"/>
</dbReference>
<evidence type="ECO:0000259" key="8">
    <source>
        <dbReference type="PROSITE" id="PS50039"/>
    </source>
</evidence>
<evidence type="ECO:0000313" key="10">
    <source>
        <dbReference type="RefSeq" id="XP_033811707.1"/>
    </source>
</evidence>
<evidence type="ECO:0000256" key="7">
    <source>
        <dbReference type="SAM" id="MobiDB-lite"/>
    </source>
</evidence>
<dbReference type="InterPro" id="IPR030456">
    <property type="entry name" value="TF_fork_head_CS_2"/>
</dbReference>
<evidence type="ECO:0000256" key="6">
    <source>
        <dbReference type="PROSITE-ProRule" id="PRU00089"/>
    </source>
</evidence>
<sequence length="433" mass="47870">MARPPVSLWHYPASRSWPEDPSPAMRNGIKLEEQDSMHWGNYHPDDQVYPSMSTLAPSLGNCSFLPREGPTATAAAMPYINSGVGTSAPGLLSSMGSIGSLPPGLPHMSGHLNQSVNMRSQCSHMSPHSSMSALVYGQDGLELQQDPRTYRRNYSQAKPPYSYISLITMAIQQSPNKMMTLNEIYQWITELFPYYRQNQQRWQNSIRHSLSFNDCFVKVPRSPEKPGKGSYWALHPDSGNMFENGCYLRRQKRFKCDRTKRGQDDEVSQQANEPMCSPSSSADGSSPAQSPSSFASIDQGRHHMTQQTQTTSPSLSPFSDPRNSPAHQLFHSVGPPDENFLCQSSSNAHLKSDPLSLHNPFPNMNLVSSDQPCLGTNLPLPQEQAGHYSGHGSAAVSNFHPTDAKPGLEIPPMPSSPGLHYINLHPQPLLSFL</sequence>
<dbReference type="PANTHER" id="PTHR11829">
    <property type="entry name" value="FORKHEAD BOX PROTEIN"/>
    <property type="match status" value="1"/>
</dbReference>
<evidence type="ECO:0000256" key="2">
    <source>
        <dbReference type="ARBA" id="ARBA00023015"/>
    </source>
</evidence>
<dbReference type="GO" id="GO:0005634">
    <property type="term" value="C:nucleus"/>
    <property type="evidence" value="ECO:0007669"/>
    <property type="project" value="UniProtKB-SubCell"/>
</dbReference>
<organism evidence="9 10">
    <name type="scientific">Geotrypetes seraphini</name>
    <name type="common">Gaboon caecilian</name>
    <name type="synonym">Caecilia seraphini</name>
    <dbReference type="NCBI Taxonomy" id="260995"/>
    <lineage>
        <taxon>Eukaryota</taxon>
        <taxon>Metazoa</taxon>
        <taxon>Chordata</taxon>
        <taxon>Craniata</taxon>
        <taxon>Vertebrata</taxon>
        <taxon>Euteleostomi</taxon>
        <taxon>Amphibia</taxon>
        <taxon>Gymnophiona</taxon>
        <taxon>Geotrypetes</taxon>
    </lineage>
</organism>
<keyword evidence="5 6" id="KW-0539">Nucleus</keyword>
<comment type="subcellular location">
    <subcellularLocation>
        <location evidence="1 6">Nucleus</location>
    </subcellularLocation>
</comment>
<feature type="domain" description="Fork-head" evidence="8">
    <location>
        <begin position="158"/>
        <end position="252"/>
    </location>
</feature>
<dbReference type="InterPro" id="IPR013638">
    <property type="entry name" value="Fork-head_N"/>
</dbReference>